<evidence type="ECO:0000256" key="1">
    <source>
        <dbReference type="ARBA" id="ARBA00023125"/>
    </source>
</evidence>
<dbReference type="PANTHER" id="PTHR10270:SF161">
    <property type="entry name" value="SEX-DETERMINING REGION Y PROTEIN"/>
    <property type="match status" value="1"/>
</dbReference>
<evidence type="ECO:0000259" key="4">
    <source>
        <dbReference type="PROSITE" id="PS50118"/>
    </source>
</evidence>
<evidence type="ECO:0000256" key="2">
    <source>
        <dbReference type="ARBA" id="ARBA00023163"/>
    </source>
</evidence>
<organism evidence="5">
    <name type="scientific">Epichloe sp. LpTG-4</name>
    <dbReference type="NCBI Taxonomy" id="1648837"/>
    <lineage>
        <taxon>Eukaryota</taxon>
        <taxon>Fungi</taxon>
        <taxon>Dikarya</taxon>
        <taxon>Ascomycota</taxon>
        <taxon>Pezizomycotina</taxon>
        <taxon>Sordariomycetes</taxon>
        <taxon>Hypocreomycetidae</taxon>
        <taxon>Hypocreales</taxon>
        <taxon>Clavicipitaceae</taxon>
        <taxon>Epichloe</taxon>
    </lineage>
</organism>
<keyword evidence="2" id="KW-0804">Transcription</keyword>
<feature type="domain" description="HMG box" evidence="4">
    <location>
        <begin position="114"/>
        <end position="182"/>
    </location>
</feature>
<dbReference type="SMART" id="SM00398">
    <property type="entry name" value="HMG"/>
    <property type="match status" value="1"/>
</dbReference>
<dbReference type="InterPro" id="IPR050140">
    <property type="entry name" value="SRY-related_HMG-box_TF-like"/>
</dbReference>
<dbReference type="GO" id="GO:0001228">
    <property type="term" value="F:DNA-binding transcription activator activity, RNA polymerase II-specific"/>
    <property type="evidence" value="ECO:0007669"/>
    <property type="project" value="TreeGrafter"/>
</dbReference>
<reference evidence="5" key="1">
    <citation type="journal article" date="2015" name="BMC Evol. Biol.">
        <title>Phylogenomics of asexual Epichloe fungal endophytes forming associations with perennial ryegrass.</title>
        <authorList>
            <person name="Hettiarachchige I.K."/>
            <person name="Ekanayake P.N."/>
            <person name="Mann R.C."/>
            <person name="Guthridge K.M."/>
            <person name="Sawbridge T.I."/>
            <person name="Spangenberg G.C."/>
            <person name="Forster J.W."/>
        </authorList>
    </citation>
    <scope>NUCLEOTIDE SEQUENCE</scope>
    <source>
        <strain evidence="5">E1</strain>
    </source>
</reference>
<dbReference type="CDD" id="cd01389">
    <property type="entry name" value="HMG-box_ROX1-like"/>
    <property type="match status" value="1"/>
</dbReference>
<dbReference type="PROSITE" id="PS50118">
    <property type="entry name" value="HMG_BOX_2"/>
    <property type="match status" value="1"/>
</dbReference>
<dbReference type="GO" id="GO:0030154">
    <property type="term" value="P:cell differentiation"/>
    <property type="evidence" value="ECO:0007669"/>
    <property type="project" value="TreeGrafter"/>
</dbReference>
<dbReference type="InterPro" id="IPR036910">
    <property type="entry name" value="HMG_box_dom_sf"/>
</dbReference>
<keyword evidence="3" id="KW-0539">Nucleus</keyword>
<dbReference type="Pfam" id="PF00505">
    <property type="entry name" value="HMG_box"/>
    <property type="match status" value="1"/>
</dbReference>
<dbReference type="EMBL" id="KP834502">
    <property type="protein sequence ID" value="AKH05041.1"/>
    <property type="molecule type" value="Genomic_DNA"/>
</dbReference>
<evidence type="ECO:0000256" key="3">
    <source>
        <dbReference type="PROSITE-ProRule" id="PRU00267"/>
    </source>
</evidence>
<proteinExistence type="predicted"/>
<feature type="DNA-binding region" description="HMG box" evidence="3">
    <location>
        <begin position="114"/>
        <end position="182"/>
    </location>
</feature>
<accession>A0A0F7J3Z3</accession>
<protein>
    <submittedName>
        <fullName evidence="5">Mating type A-1-3 protein</fullName>
    </submittedName>
</protein>
<keyword evidence="1 3" id="KW-0238">DNA-binding</keyword>
<sequence length="193" mass="22329">MRPRTQIYDGSSMDAPVTFVTSEVQGNVHVFVPETFHGNLVEVLAKNFSRRVQQPVSVFHDTYRQKFRICPLPLGAMVDTTKYGTPFFSCDLSDPKDLPADTSVVESEDTSSHIPRPRNSWILYRQFKSRELRKDHSGITASELSTMISSLWKNETDEEKAFWQKMAQEEDRLHKEKYPGYKYTTKKNAEKTK</sequence>
<dbReference type="PANTHER" id="PTHR10270">
    <property type="entry name" value="SOX TRANSCRIPTION FACTOR"/>
    <property type="match status" value="1"/>
</dbReference>
<dbReference type="AlphaFoldDB" id="A0A0F7J3Z3"/>
<dbReference type="GO" id="GO:0000978">
    <property type="term" value="F:RNA polymerase II cis-regulatory region sequence-specific DNA binding"/>
    <property type="evidence" value="ECO:0007669"/>
    <property type="project" value="TreeGrafter"/>
</dbReference>
<dbReference type="InterPro" id="IPR009071">
    <property type="entry name" value="HMG_box_dom"/>
</dbReference>
<dbReference type="SUPFAM" id="SSF47095">
    <property type="entry name" value="HMG-box"/>
    <property type="match status" value="1"/>
</dbReference>
<name>A0A0F7J3Z3_9HYPO</name>
<dbReference type="Gene3D" id="1.10.30.10">
    <property type="entry name" value="High mobility group box domain"/>
    <property type="match status" value="1"/>
</dbReference>
<gene>
    <name evidence="5" type="primary">mtBA</name>
</gene>
<dbReference type="GO" id="GO:0005634">
    <property type="term" value="C:nucleus"/>
    <property type="evidence" value="ECO:0007669"/>
    <property type="project" value="UniProtKB-UniRule"/>
</dbReference>
<evidence type="ECO:0000313" key="5">
    <source>
        <dbReference type="EMBL" id="AKH05041.1"/>
    </source>
</evidence>